<proteinExistence type="predicted"/>
<name>A0A2H1WCR9_SPOFR</name>
<protein>
    <submittedName>
        <fullName evidence="1">SFRICE_027992</fullName>
    </submittedName>
</protein>
<dbReference type="EMBL" id="ODYU01007797">
    <property type="protein sequence ID" value="SOQ50863.1"/>
    <property type="molecule type" value="Genomic_DNA"/>
</dbReference>
<feature type="non-terminal residue" evidence="1">
    <location>
        <position position="1"/>
    </location>
</feature>
<dbReference type="AlphaFoldDB" id="A0A2H1WCR9"/>
<accession>A0A2H1WCR9</accession>
<sequence length="174" mass="20631">TVFCALIGWFIRVGQLERRTRSRFDYFTHALMLFEMVGALPQTRFSPMSWVRLQTYKLTYKLHSDPKEQCLNHSKSCSVRESNTLPIARQPLAQPPHQPCNIKNYSHKIINRLILRAIPMKRLHCPFVLFTHKELNSQTEVSWLENVCATQYDMFALDQKPHSRGREYPRHRYV</sequence>
<gene>
    <name evidence="1" type="ORF">SFRICE_027992</name>
</gene>
<evidence type="ECO:0000313" key="1">
    <source>
        <dbReference type="EMBL" id="SOQ50863.1"/>
    </source>
</evidence>
<organism evidence="1">
    <name type="scientific">Spodoptera frugiperda</name>
    <name type="common">Fall armyworm</name>
    <dbReference type="NCBI Taxonomy" id="7108"/>
    <lineage>
        <taxon>Eukaryota</taxon>
        <taxon>Metazoa</taxon>
        <taxon>Ecdysozoa</taxon>
        <taxon>Arthropoda</taxon>
        <taxon>Hexapoda</taxon>
        <taxon>Insecta</taxon>
        <taxon>Pterygota</taxon>
        <taxon>Neoptera</taxon>
        <taxon>Endopterygota</taxon>
        <taxon>Lepidoptera</taxon>
        <taxon>Glossata</taxon>
        <taxon>Ditrysia</taxon>
        <taxon>Noctuoidea</taxon>
        <taxon>Noctuidae</taxon>
        <taxon>Amphipyrinae</taxon>
        <taxon>Spodoptera</taxon>
    </lineage>
</organism>
<reference evidence="1" key="1">
    <citation type="submission" date="2016-07" db="EMBL/GenBank/DDBJ databases">
        <authorList>
            <person name="Bretaudeau A."/>
        </authorList>
    </citation>
    <scope>NUCLEOTIDE SEQUENCE</scope>
    <source>
        <strain evidence="1">Rice</strain>
        <tissue evidence="1">Whole body</tissue>
    </source>
</reference>